<proteinExistence type="predicted"/>
<sequence length="50" mass="6083">LKHHPKLTYSAIIYYAIKDPQLQRWQEVNDFKAGWQVEHYATKHPTRYLV</sequence>
<dbReference type="EMBL" id="JX074761">
    <property type="protein sequence ID" value="AFP81716.1"/>
    <property type="molecule type" value="Genomic_DNA"/>
</dbReference>
<feature type="non-terminal residue" evidence="1">
    <location>
        <position position="1"/>
    </location>
</feature>
<dbReference type="AlphaFoldDB" id="J7GPX7"/>
<protein>
    <submittedName>
        <fullName evidence="1">Uncharacterized protein</fullName>
    </submittedName>
</protein>
<evidence type="ECO:0000313" key="1">
    <source>
        <dbReference type="EMBL" id="AFP81716.1"/>
    </source>
</evidence>
<organism evidence="1">
    <name type="scientific">Levilactobacillus brevis</name>
    <name type="common">Lactobacillus brevis</name>
    <dbReference type="NCBI Taxonomy" id="1580"/>
    <lineage>
        <taxon>Bacteria</taxon>
        <taxon>Bacillati</taxon>
        <taxon>Bacillota</taxon>
        <taxon>Bacilli</taxon>
        <taxon>Lactobacillales</taxon>
        <taxon>Lactobacillaceae</taxon>
        <taxon>Levilactobacillus</taxon>
    </lineage>
</organism>
<reference evidence="1" key="1">
    <citation type="submission" date="2012-05" db="EMBL/GenBank/DDBJ databases">
        <authorList>
            <person name="Li H.X."/>
            <person name="Cao Y.S."/>
        </authorList>
    </citation>
    <scope>NUCLEOTIDE SEQUENCE</scope>
    <source>
        <strain evidence="1">NCL912</strain>
    </source>
</reference>
<name>J7GPX7_LEVBR</name>
<feature type="non-terminal residue" evidence="1">
    <location>
        <position position="50"/>
    </location>
</feature>
<accession>J7GPX7</accession>